<reference evidence="1 2" key="1">
    <citation type="submission" date="2016-11" db="EMBL/GenBank/DDBJ databases">
        <authorList>
            <person name="Jaros S."/>
            <person name="Januszkiewicz K."/>
            <person name="Wedrychowicz H."/>
        </authorList>
    </citation>
    <scope>NUCLEOTIDE SEQUENCE [LARGE SCALE GENOMIC DNA]</scope>
</reference>
<sequence>MIGSEDGLPSVEDESDRSRKDLCALVYQLDRGCCHRFGVRLQGHMSRFRRFDDREAHDKIVLKLGAIANGKDEATHLGAGDLLTCPEFTQTLLELGCFPNEKGDDVRVDPLRGMPLFVVKQREKLAKAVEGLEGARVES</sequence>
<dbReference type="AlphaFoldDB" id="A0A2X0NI69"/>
<gene>
    <name evidence="1" type="primary">BQ5605_C042g12037</name>
    <name evidence="1" type="ORF">BQ5605_C042G12037</name>
</gene>
<name>A0A2X0NI69_9BASI</name>
<evidence type="ECO:0000313" key="2">
    <source>
        <dbReference type="Proteomes" id="UP000249464"/>
    </source>
</evidence>
<organism evidence="1 2">
    <name type="scientific">Microbotryum silenes-dioicae</name>
    <dbReference type="NCBI Taxonomy" id="796604"/>
    <lineage>
        <taxon>Eukaryota</taxon>
        <taxon>Fungi</taxon>
        <taxon>Dikarya</taxon>
        <taxon>Basidiomycota</taxon>
        <taxon>Pucciniomycotina</taxon>
        <taxon>Microbotryomycetes</taxon>
        <taxon>Microbotryales</taxon>
        <taxon>Microbotryaceae</taxon>
        <taxon>Microbotryum</taxon>
    </lineage>
</organism>
<evidence type="ECO:0000313" key="1">
    <source>
        <dbReference type="EMBL" id="SGZ31906.1"/>
    </source>
</evidence>
<accession>A0A2X0NI69</accession>
<keyword evidence="2" id="KW-1185">Reference proteome</keyword>
<proteinExistence type="predicted"/>
<dbReference type="EMBL" id="FQNC01000116">
    <property type="protein sequence ID" value="SGZ31906.1"/>
    <property type="molecule type" value="Genomic_DNA"/>
</dbReference>
<protein>
    <submittedName>
        <fullName evidence="1">BQ5605_C042g12037 protein</fullName>
    </submittedName>
</protein>
<dbReference type="Proteomes" id="UP000249464">
    <property type="component" value="Unassembled WGS sequence"/>
</dbReference>